<evidence type="ECO:0000313" key="3">
    <source>
        <dbReference type="Proteomes" id="UP000285575"/>
    </source>
</evidence>
<feature type="transmembrane region" description="Helical" evidence="1">
    <location>
        <begin position="34"/>
        <end position="53"/>
    </location>
</feature>
<organism evidence="2 3">
    <name type="scientific">Rubrivivax rivuli</name>
    <dbReference type="NCBI Taxonomy" id="1862385"/>
    <lineage>
        <taxon>Bacteria</taxon>
        <taxon>Pseudomonadati</taxon>
        <taxon>Pseudomonadota</taxon>
        <taxon>Betaproteobacteria</taxon>
        <taxon>Burkholderiales</taxon>
        <taxon>Sphaerotilaceae</taxon>
        <taxon>Rubrivivax</taxon>
    </lineage>
</organism>
<sequence length="170" mass="18755">MTTPLLLVLLLTAPWCMAALLARVRGRSSVPAAAGRWGLVLAFLFTASGHFLMTEAMALMLPAWVPGRVPLVLATGVLEIAIALGFLWPHTQRWAAWTALVVLVAFFPANVYAAWKEVPVGGHAWGLVYLWLRTPLQLLLVAWTWHFGLGRSLAGPLMKRSRDHDRAVRL</sequence>
<proteinExistence type="predicted"/>
<accession>A0A437RAV0</accession>
<evidence type="ECO:0008006" key="4">
    <source>
        <dbReference type="Google" id="ProtNLM"/>
    </source>
</evidence>
<feature type="transmembrane region" description="Helical" evidence="1">
    <location>
        <begin position="127"/>
        <end position="148"/>
    </location>
</feature>
<feature type="transmembrane region" description="Helical" evidence="1">
    <location>
        <begin position="94"/>
        <end position="115"/>
    </location>
</feature>
<feature type="transmembrane region" description="Helical" evidence="1">
    <location>
        <begin position="65"/>
        <end position="88"/>
    </location>
</feature>
<keyword evidence="1" id="KW-0812">Transmembrane</keyword>
<evidence type="ECO:0000256" key="1">
    <source>
        <dbReference type="SAM" id="Phobius"/>
    </source>
</evidence>
<keyword evidence="1" id="KW-0472">Membrane</keyword>
<dbReference type="RefSeq" id="WP_128230458.1">
    <property type="nucleotide sequence ID" value="NZ_SACR01000006.1"/>
</dbReference>
<dbReference type="AlphaFoldDB" id="A0A437RAV0"/>
<protein>
    <recommendedName>
        <fullName evidence="4">DoxX family protein</fullName>
    </recommendedName>
</protein>
<keyword evidence="3" id="KW-1185">Reference proteome</keyword>
<comment type="caution">
    <text evidence="2">The sequence shown here is derived from an EMBL/GenBank/DDBJ whole genome shotgun (WGS) entry which is preliminary data.</text>
</comment>
<dbReference type="OrthoDB" id="327939at2"/>
<dbReference type="EMBL" id="SACR01000006">
    <property type="protein sequence ID" value="RVU43899.1"/>
    <property type="molecule type" value="Genomic_DNA"/>
</dbReference>
<dbReference type="PANTHER" id="PTHR36974:SF1">
    <property type="entry name" value="DOXX FAMILY MEMBRANE PROTEIN"/>
    <property type="match status" value="1"/>
</dbReference>
<dbReference type="Proteomes" id="UP000285575">
    <property type="component" value="Unassembled WGS sequence"/>
</dbReference>
<gene>
    <name evidence="2" type="ORF">EOE66_19790</name>
</gene>
<evidence type="ECO:0000313" key="2">
    <source>
        <dbReference type="EMBL" id="RVU43899.1"/>
    </source>
</evidence>
<keyword evidence="1" id="KW-1133">Transmembrane helix</keyword>
<reference evidence="2 3" key="1">
    <citation type="submission" date="2019-01" db="EMBL/GenBank/DDBJ databases">
        <authorList>
            <person name="Chen W.-M."/>
        </authorList>
    </citation>
    <scope>NUCLEOTIDE SEQUENCE [LARGE SCALE GENOMIC DNA]</scope>
    <source>
        <strain evidence="2 3">KYPY4</strain>
    </source>
</reference>
<name>A0A437RAV0_9BURK</name>
<dbReference type="PANTHER" id="PTHR36974">
    <property type="entry name" value="MEMBRANE PROTEIN-RELATED"/>
    <property type="match status" value="1"/>
</dbReference>